<dbReference type="AlphaFoldDB" id="A0A0F9L3R8"/>
<gene>
    <name evidence="1" type="ORF">LCGC14_1259130</name>
</gene>
<evidence type="ECO:0000313" key="1">
    <source>
        <dbReference type="EMBL" id="KKM88398.1"/>
    </source>
</evidence>
<sequence length="221" mass="24100">MSVEIDAPLVAHDEAIVGDTVYDLRLNHVWRRFVGGILMRAMEYIVFVGTPAEVTQAQEWYSGLVADFYDDTNGGGEMAYLGARVGSTVTVNIPVTYAEQSMLGVIGSGMHDIGGFWDAGASEKLTVPVGGAGYYYCVADAQVSSHSAKAWMNIRKNASVILNDIIVTPNDFRTKSVSSVAFFDDGDFLDFQIRAATTGRTLFVRIAQPYTKQLTMFRVGV</sequence>
<comment type="caution">
    <text evidence="1">The sequence shown here is derived from an EMBL/GenBank/DDBJ whole genome shotgun (WGS) entry which is preliminary data.</text>
</comment>
<proteinExistence type="predicted"/>
<reference evidence="1" key="1">
    <citation type="journal article" date="2015" name="Nature">
        <title>Complex archaea that bridge the gap between prokaryotes and eukaryotes.</title>
        <authorList>
            <person name="Spang A."/>
            <person name="Saw J.H."/>
            <person name="Jorgensen S.L."/>
            <person name="Zaremba-Niedzwiedzka K."/>
            <person name="Martijn J."/>
            <person name="Lind A.E."/>
            <person name="van Eijk R."/>
            <person name="Schleper C."/>
            <person name="Guy L."/>
            <person name="Ettema T.J."/>
        </authorList>
    </citation>
    <scope>NUCLEOTIDE SEQUENCE</scope>
</reference>
<name>A0A0F9L3R8_9ZZZZ</name>
<protein>
    <submittedName>
        <fullName evidence="1">Uncharacterized protein</fullName>
    </submittedName>
</protein>
<accession>A0A0F9L3R8</accession>
<dbReference type="EMBL" id="LAZR01006962">
    <property type="protein sequence ID" value="KKM88398.1"/>
    <property type="molecule type" value="Genomic_DNA"/>
</dbReference>
<organism evidence="1">
    <name type="scientific">marine sediment metagenome</name>
    <dbReference type="NCBI Taxonomy" id="412755"/>
    <lineage>
        <taxon>unclassified sequences</taxon>
        <taxon>metagenomes</taxon>
        <taxon>ecological metagenomes</taxon>
    </lineage>
</organism>